<accession>A0A942EH79</accession>
<dbReference type="RefSeq" id="WP_212659534.1">
    <property type="nucleotide sequence ID" value="NZ_JAGXTP010000002.1"/>
</dbReference>
<sequence>MDDKMDVENVGQPGKTYRVDAAKYTAMRDAMLKVLSTEPPGQTVADVIAAVKPHLPQDLFPGGDTAGWWVKCVQLDLEAKRVIARTPSPVRLYRVSSGH</sequence>
<dbReference type="Pfam" id="PF22278">
    <property type="entry name" value="DUF6958"/>
    <property type="match status" value="1"/>
</dbReference>
<protein>
    <submittedName>
        <fullName evidence="1">Uncharacterized protein</fullName>
    </submittedName>
</protein>
<comment type="caution">
    <text evidence="1">The sequence shown here is derived from an EMBL/GenBank/DDBJ whole genome shotgun (WGS) entry which is preliminary data.</text>
</comment>
<evidence type="ECO:0000313" key="2">
    <source>
        <dbReference type="Proteomes" id="UP000678281"/>
    </source>
</evidence>
<gene>
    <name evidence="1" type="ORF">KD146_14535</name>
</gene>
<reference evidence="1" key="1">
    <citation type="submission" date="2021-04" db="EMBL/GenBank/DDBJ databases">
        <title>Devosia litorisediminis sp. nov., isolated from a sand dune.</title>
        <authorList>
            <person name="Park S."/>
            <person name="Yoon J.-H."/>
        </authorList>
    </citation>
    <scope>NUCLEOTIDE SEQUENCE</scope>
    <source>
        <strain evidence="1">BSSL-BM10</strain>
    </source>
</reference>
<dbReference type="AlphaFoldDB" id="A0A942EH79"/>
<organism evidence="1 2">
    <name type="scientific">Devosia litorisediminis</name>
    <dbReference type="NCBI Taxonomy" id="2829817"/>
    <lineage>
        <taxon>Bacteria</taxon>
        <taxon>Pseudomonadati</taxon>
        <taxon>Pseudomonadota</taxon>
        <taxon>Alphaproteobacteria</taxon>
        <taxon>Hyphomicrobiales</taxon>
        <taxon>Devosiaceae</taxon>
        <taxon>Devosia</taxon>
    </lineage>
</organism>
<name>A0A942EH79_9HYPH</name>
<evidence type="ECO:0000313" key="1">
    <source>
        <dbReference type="EMBL" id="MBS3849916.1"/>
    </source>
</evidence>
<keyword evidence="2" id="KW-1185">Reference proteome</keyword>
<dbReference type="Proteomes" id="UP000678281">
    <property type="component" value="Unassembled WGS sequence"/>
</dbReference>
<dbReference type="EMBL" id="JAGXTP010000002">
    <property type="protein sequence ID" value="MBS3849916.1"/>
    <property type="molecule type" value="Genomic_DNA"/>
</dbReference>
<dbReference type="InterPro" id="IPR054233">
    <property type="entry name" value="DUF6958"/>
</dbReference>
<proteinExistence type="predicted"/>